<feature type="compositionally biased region" description="Acidic residues" evidence="4">
    <location>
        <begin position="365"/>
        <end position="381"/>
    </location>
</feature>
<keyword evidence="2 3" id="KW-0371">Homeobox</keyword>
<dbReference type="Proteomes" id="UP001148838">
    <property type="component" value="Unassembled WGS sequence"/>
</dbReference>
<dbReference type="InterPro" id="IPR001356">
    <property type="entry name" value="HD"/>
</dbReference>
<keyword evidence="2 3" id="KW-0238">DNA-binding</keyword>
<feature type="compositionally biased region" description="Polar residues" evidence="4">
    <location>
        <begin position="1"/>
        <end position="11"/>
    </location>
</feature>
<feature type="compositionally biased region" description="Polar residues" evidence="4">
    <location>
        <begin position="320"/>
        <end position="331"/>
    </location>
</feature>
<feature type="compositionally biased region" description="Low complexity" evidence="4">
    <location>
        <begin position="348"/>
        <end position="360"/>
    </location>
</feature>
<evidence type="ECO:0000256" key="4">
    <source>
        <dbReference type="SAM" id="MobiDB-lite"/>
    </source>
</evidence>
<dbReference type="Pfam" id="PF00046">
    <property type="entry name" value="Homeodomain"/>
    <property type="match status" value="1"/>
</dbReference>
<feature type="compositionally biased region" description="Polar residues" evidence="4">
    <location>
        <begin position="234"/>
        <end position="244"/>
    </location>
</feature>
<feature type="compositionally biased region" description="Low complexity" evidence="4">
    <location>
        <begin position="67"/>
        <end position="78"/>
    </location>
</feature>
<dbReference type="PANTHER" id="PTHR15116">
    <property type="entry name" value="DNA-BINDING PROTEIN SATB FAMILY MEMBER"/>
    <property type="match status" value="1"/>
</dbReference>
<proteinExistence type="predicted"/>
<comment type="subcellular location">
    <subcellularLocation>
        <location evidence="1 2 3">Nucleus</location>
    </subcellularLocation>
</comment>
<feature type="compositionally biased region" description="Basic and acidic residues" evidence="4">
    <location>
        <begin position="501"/>
        <end position="518"/>
    </location>
</feature>
<dbReference type="InterPro" id="IPR009057">
    <property type="entry name" value="Homeodomain-like_sf"/>
</dbReference>
<feature type="compositionally biased region" description="Low complexity" evidence="4">
    <location>
        <begin position="48"/>
        <end position="57"/>
    </location>
</feature>
<sequence>MPCPSQTSRFNVPNYVRSPHSAPGSHVPEPSDECRRKFEQWWTMQLSQQQQQHQAAHGPLHHSTPRPQSGSQYSPGGSTHHSSTPNKLLDRSPSLPESVHPALQTVQSQYPTQKTRMRTSFDPELELPKLQRWFSENQHPSRQQIQQYVKELNGLESRRGRKPLDINNVVYWFKNARAAQKRAELRGVGPGLPCHISLNGYNSSSHSPPHAGGMMLGQEGLVGDSRLLPPGIKSPSTPLHSPTRGQLFLSDHHSDNSNDPAVTSDQDDDEDNMRPDARMELNERGDPRDELRAAEEAEERAPSSPTAPLSLTTNDKDNTGSDSPKPSNLPETDSIKQEPPDDTISPLSSNNNNNNNNSNNKDCEDMSDVEEDEEEEEAEDLEDRRHKEEMDHDEEEIGTMHPARIGELNRQERLRSFRSPSPSDMIVAARGPSGGGPPNLDRLAAAAAGFPLVPNSMFSQHHVYEPLHPGTSAPAPRTPRPGARNAPFLLRGAQPVLPDGSGREEEKKQNIHRPRDGSAKTGAVVLPQHTPLT</sequence>
<keyword evidence="2 3" id="KW-0539">Nucleus</keyword>
<organism evidence="6 7">
    <name type="scientific">Periplaneta americana</name>
    <name type="common">American cockroach</name>
    <name type="synonym">Blatta americana</name>
    <dbReference type="NCBI Taxonomy" id="6978"/>
    <lineage>
        <taxon>Eukaryota</taxon>
        <taxon>Metazoa</taxon>
        <taxon>Ecdysozoa</taxon>
        <taxon>Arthropoda</taxon>
        <taxon>Hexapoda</taxon>
        <taxon>Insecta</taxon>
        <taxon>Pterygota</taxon>
        <taxon>Neoptera</taxon>
        <taxon>Polyneoptera</taxon>
        <taxon>Dictyoptera</taxon>
        <taxon>Blattodea</taxon>
        <taxon>Blattoidea</taxon>
        <taxon>Blattidae</taxon>
        <taxon>Blattinae</taxon>
        <taxon>Periplaneta</taxon>
    </lineage>
</organism>
<evidence type="ECO:0000313" key="7">
    <source>
        <dbReference type="Proteomes" id="UP001148838"/>
    </source>
</evidence>
<name>A0ABQ8TXJ1_PERAM</name>
<evidence type="ECO:0000259" key="5">
    <source>
        <dbReference type="PROSITE" id="PS50071"/>
    </source>
</evidence>
<feature type="compositionally biased region" description="Basic and acidic residues" evidence="4">
    <location>
        <begin position="272"/>
        <end position="301"/>
    </location>
</feature>
<dbReference type="EMBL" id="JAJSOF020000003">
    <property type="protein sequence ID" value="KAJ4450392.1"/>
    <property type="molecule type" value="Genomic_DNA"/>
</dbReference>
<dbReference type="PANTHER" id="PTHR15116:SF16">
    <property type="entry name" value="DEFECTIVE PROVENTRICULUS, ISOFORM A"/>
    <property type="match status" value="1"/>
</dbReference>
<feature type="region of interest" description="Disordered" evidence="4">
    <location>
        <begin position="203"/>
        <end position="442"/>
    </location>
</feature>
<evidence type="ECO:0000256" key="1">
    <source>
        <dbReference type="ARBA" id="ARBA00004123"/>
    </source>
</evidence>
<gene>
    <name evidence="6" type="ORF">ANN_01816</name>
</gene>
<keyword evidence="7" id="KW-1185">Reference proteome</keyword>
<feature type="region of interest" description="Disordered" evidence="4">
    <location>
        <begin position="1"/>
        <end position="98"/>
    </location>
</feature>
<accession>A0ABQ8TXJ1</accession>
<dbReference type="PROSITE" id="PS50071">
    <property type="entry name" value="HOMEOBOX_2"/>
    <property type="match status" value="1"/>
</dbReference>
<evidence type="ECO:0000256" key="3">
    <source>
        <dbReference type="RuleBase" id="RU000682"/>
    </source>
</evidence>
<dbReference type="InterPro" id="IPR039673">
    <property type="entry name" value="SATB1/SATB2"/>
</dbReference>
<feature type="DNA-binding region" description="Homeobox" evidence="2">
    <location>
        <begin position="115"/>
        <end position="184"/>
    </location>
</feature>
<protein>
    <recommendedName>
        <fullName evidence="5">Homeobox domain-containing protein</fullName>
    </recommendedName>
</protein>
<dbReference type="SUPFAM" id="SSF46689">
    <property type="entry name" value="Homeodomain-like"/>
    <property type="match status" value="1"/>
</dbReference>
<evidence type="ECO:0000313" key="6">
    <source>
        <dbReference type="EMBL" id="KAJ4450392.1"/>
    </source>
</evidence>
<dbReference type="CDD" id="cd00086">
    <property type="entry name" value="homeodomain"/>
    <property type="match status" value="1"/>
</dbReference>
<feature type="region of interest" description="Disordered" evidence="4">
    <location>
        <begin position="463"/>
        <end position="533"/>
    </location>
</feature>
<dbReference type="Gene3D" id="1.10.10.60">
    <property type="entry name" value="Homeodomain-like"/>
    <property type="match status" value="1"/>
</dbReference>
<evidence type="ECO:0000256" key="2">
    <source>
        <dbReference type="PROSITE-ProRule" id="PRU00108"/>
    </source>
</evidence>
<feature type="domain" description="Homeobox" evidence="5">
    <location>
        <begin position="113"/>
        <end position="183"/>
    </location>
</feature>
<feature type="compositionally biased region" description="Low complexity" evidence="4">
    <location>
        <begin position="469"/>
        <end position="487"/>
    </location>
</feature>
<feature type="compositionally biased region" description="Polar residues" evidence="4">
    <location>
        <begin position="303"/>
        <end position="313"/>
    </location>
</feature>
<dbReference type="SMART" id="SM00389">
    <property type="entry name" value="HOX"/>
    <property type="match status" value="1"/>
</dbReference>
<reference evidence="6 7" key="1">
    <citation type="journal article" date="2022" name="Allergy">
        <title>Genome assembly and annotation of Periplaneta americana reveal a comprehensive cockroach allergen profile.</title>
        <authorList>
            <person name="Wang L."/>
            <person name="Xiong Q."/>
            <person name="Saelim N."/>
            <person name="Wang L."/>
            <person name="Nong W."/>
            <person name="Wan A.T."/>
            <person name="Shi M."/>
            <person name="Liu X."/>
            <person name="Cao Q."/>
            <person name="Hui J.H.L."/>
            <person name="Sookrung N."/>
            <person name="Leung T.F."/>
            <person name="Tungtrongchitr A."/>
            <person name="Tsui S.K.W."/>
        </authorList>
    </citation>
    <scope>NUCLEOTIDE SEQUENCE [LARGE SCALE GENOMIC DNA]</scope>
    <source>
        <strain evidence="6">PWHHKU_190912</strain>
    </source>
</reference>
<comment type="caution">
    <text evidence="6">The sequence shown here is derived from an EMBL/GenBank/DDBJ whole genome shotgun (WGS) entry which is preliminary data.</text>
</comment>